<keyword evidence="2" id="KW-1185">Reference proteome</keyword>
<protein>
    <submittedName>
        <fullName evidence="1">Uncharacterized protein</fullName>
    </submittedName>
</protein>
<proteinExistence type="predicted"/>
<organism evidence="1 2">
    <name type="scientific">Portunus trituberculatus</name>
    <name type="common">Swimming crab</name>
    <name type="synonym">Neptunus trituberculatus</name>
    <dbReference type="NCBI Taxonomy" id="210409"/>
    <lineage>
        <taxon>Eukaryota</taxon>
        <taxon>Metazoa</taxon>
        <taxon>Ecdysozoa</taxon>
        <taxon>Arthropoda</taxon>
        <taxon>Crustacea</taxon>
        <taxon>Multicrustacea</taxon>
        <taxon>Malacostraca</taxon>
        <taxon>Eumalacostraca</taxon>
        <taxon>Eucarida</taxon>
        <taxon>Decapoda</taxon>
        <taxon>Pleocyemata</taxon>
        <taxon>Brachyura</taxon>
        <taxon>Eubrachyura</taxon>
        <taxon>Portunoidea</taxon>
        <taxon>Portunidae</taxon>
        <taxon>Portuninae</taxon>
        <taxon>Portunus</taxon>
    </lineage>
</organism>
<gene>
    <name evidence="1" type="ORF">E2C01_049402</name>
</gene>
<name>A0A5B7GDT2_PORTR</name>
<dbReference type="Proteomes" id="UP000324222">
    <property type="component" value="Unassembled WGS sequence"/>
</dbReference>
<comment type="caution">
    <text evidence="1">The sequence shown here is derived from an EMBL/GenBank/DDBJ whole genome shotgun (WGS) entry which is preliminary data.</text>
</comment>
<accession>A0A5B7GDT2</accession>
<sequence>MGSQESHQTFSLMVTRHPMTSLLPHTLLPSSSMLCITSLHLRYVEIKIIKKITLKIS</sequence>
<evidence type="ECO:0000313" key="2">
    <source>
        <dbReference type="Proteomes" id="UP000324222"/>
    </source>
</evidence>
<evidence type="ECO:0000313" key="1">
    <source>
        <dbReference type="EMBL" id="MPC55467.1"/>
    </source>
</evidence>
<dbReference type="EMBL" id="VSRR010013201">
    <property type="protein sequence ID" value="MPC55467.1"/>
    <property type="molecule type" value="Genomic_DNA"/>
</dbReference>
<reference evidence="1 2" key="1">
    <citation type="submission" date="2019-05" db="EMBL/GenBank/DDBJ databases">
        <title>Another draft genome of Portunus trituberculatus and its Hox gene families provides insights of decapod evolution.</title>
        <authorList>
            <person name="Jeong J.-H."/>
            <person name="Song I."/>
            <person name="Kim S."/>
            <person name="Choi T."/>
            <person name="Kim D."/>
            <person name="Ryu S."/>
            <person name="Kim W."/>
        </authorList>
    </citation>
    <scope>NUCLEOTIDE SEQUENCE [LARGE SCALE GENOMIC DNA]</scope>
    <source>
        <tissue evidence="1">Muscle</tissue>
    </source>
</reference>
<dbReference type="AlphaFoldDB" id="A0A5B7GDT2"/>